<sequence length="47" mass="5479">KGYALYLVMAASPGKQETFLLSHHLSTHYWEAAKELQDEYMPRWSGH</sequence>
<dbReference type="EMBL" id="BARW01035141">
    <property type="protein sequence ID" value="GAJ18093.1"/>
    <property type="molecule type" value="Genomic_DNA"/>
</dbReference>
<dbReference type="AlphaFoldDB" id="X1UKV1"/>
<feature type="non-terminal residue" evidence="1">
    <location>
        <position position="1"/>
    </location>
</feature>
<comment type="caution">
    <text evidence="1">The sequence shown here is derived from an EMBL/GenBank/DDBJ whole genome shotgun (WGS) entry which is preliminary data.</text>
</comment>
<proteinExistence type="predicted"/>
<reference evidence="1" key="1">
    <citation type="journal article" date="2014" name="Front. Microbiol.">
        <title>High frequency of phylogenetically diverse reductive dehalogenase-homologous genes in deep subseafloor sedimentary metagenomes.</title>
        <authorList>
            <person name="Kawai M."/>
            <person name="Futagami T."/>
            <person name="Toyoda A."/>
            <person name="Takaki Y."/>
            <person name="Nishi S."/>
            <person name="Hori S."/>
            <person name="Arai W."/>
            <person name="Tsubouchi T."/>
            <person name="Morono Y."/>
            <person name="Uchiyama I."/>
            <person name="Ito T."/>
            <person name="Fujiyama A."/>
            <person name="Inagaki F."/>
            <person name="Takami H."/>
        </authorList>
    </citation>
    <scope>NUCLEOTIDE SEQUENCE</scope>
    <source>
        <strain evidence="1">Expedition CK06-06</strain>
    </source>
</reference>
<protein>
    <submittedName>
        <fullName evidence="1">Uncharacterized protein</fullName>
    </submittedName>
</protein>
<accession>X1UKV1</accession>
<name>X1UKV1_9ZZZZ</name>
<gene>
    <name evidence="1" type="ORF">S12H4_54891</name>
</gene>
<evidence type="ECO:0000313" key="1">
    <source>
        <dbReference type="EMBL" id="GAJ18093.1"/>
    </source>
</evidence>
<organism evidence="1">
    <name type="scientific">marine sediment metagenome</name>
    <dbReference type="NCBI Taxonomy" id="412755"/>
    <lineage>
        <taxon>unclassified sequences</taxon>
        <taxon>metagenomes</taxon>
        <taxon>ecological metagenomes</taxon>
    </lineage>
</organism>